<dbReference type="GO" id="GO:0005525">
    <property type="term" value="F:GTP binding"/>
    <property type="evidence" value="ECO:0007669"/>
    <property type="project" value="UniProtKB-UniRule"/>
</dbReference>
<dbReference type="PANTHER" id="PTHR42714">
    <property type="entry name" value="TRNA MODIFICATION GTPASE GTPBP3"/>
    <property type="match status" value="1"/>
</dbReference>
<comment type="similarity">
    <text evidence="1 10 11">Belongs to the TRAFAC class TrmE-Era-EngA-EngB-Septin-like GTPase superfamily. TrmE GTPase family.</text>
</comment>
<feature type="binding site" evidence="10">
    <location>
        <position position="231"/>
    </location>
    <ligand>
        <name>K(+)</name>
        <dbReference type="ChEBI" id="CHEBI:29103"/>
    </ligand>
</feature>
<dbReference type="InterPro" id="IPR025867">
    <property type="entry name" value="MnmE_helical"/>
</dbReference>
<evidence type="ECO:0000256" key="10">
    <source>
        <dbReference type="HAMAP-Rule" id="MF_00379"/>
    </source>
</evidence>
<protein>
    <recommendedName>
        <fullName evidence="10">tRNA modification GTPase MnmE</fullName>
        <ecNumber evidence="10">3.6.-.-</ecNumber>
    </recommendedName>
</protein>
<proteinExistence type="inferred from homology"/>
<evidence type="ECO:0000256" key="7">
    <source>
        <dbReference type="ARBA" id="ARBA00022842"/>
    </source>
</evidence>
<keyword evidence="3 10" id="KW-0819">tRNA processing</keyword>
<organism evidence="13 14">
    <name type="scientific">Sulfoacidibacillus ferrooxidans</name>
    <dbReference type="NCBI Taxonomy" id="2005001"/>
    <lineage>
        <taxon>Bacteria</taxon>
        <taxon>Bacillati</taxon>
        <taxon>Bacillota</taxon>
        <taxon>Bacilli</taxon>
        <taxon>Bacillales</taxon>
        <taxon>Alicyclobacillaceae</taxon>
        <taxon>Sulfoacidibacillus</taxon>
    </lineage>
</organism>
<feature type="binding site" evidence="10">
    <location>
        <position position="235"/>
    </location>
    <ligand>
        <name>Mg(2+)</name>
        <dbReference type="ChEBI" id="CHEBI:18420"/>
    </ligand>
</feature>
<dbReference type="NCBIfam" id="NF003661">
    <property type="entry name" value="PRK05291.1-3"/>
    <property type="match status" value="1"/>
</dbReference>
<dbReference type="PANTHER" id="PTHR42714:SF2">
    <property type="entry name" value="TRNA MODIFICATION GTPASE GTPBP3, MITOCHONDRIAL"/>
    <property type="match status" value="1"/>
</dbReference>
<feature type="binding site" evidence="10">
    <location>
        <position position="250"/>
    </location>
    <ligand>
        <name>K(+)</name>
        <dbReference type="ChEBI" id="CHEBI:29103"/>
    </ligand>
</feature>
<dbReference type="GO" id="GO:0042802">
    <property type="term" value="F:identical protein binding"/>
    <property type="evidence" value="ECO:0007669"/>
    <property type="project" value="UniProtKB-ARBA"/>
</dbReference>
<dbReference type="InterPro" id="IPR027266">
    <property type="entry name" value="TrmE/GcvT-like"/>
</dbReference>
<dbReference type="GO" id="GO:0005829">
    <property type="term" value="C:cytosol"/>
    <property type="evidence" value="ECO:0007669"/>
    <property type="project" value="TreeGrafter"/>
</dbReference>
<dbReference type="PRINTS" id="PR00326">
    <property type="entry name" value="GTP1OBG"/>
</dbReference>
<dbReference type="HAMAP" id="MF_00379">
    <property type="entry name" value="GTPase_MnmE"/>
    <property type="match status" value="1"/>
</dbReference>
<evidence type="ECO:0000313" key="14">
    <source>
        <dbReference type="Proteomes" id="UP001139263"/>
    </source>
</evidence>
<dbReference type="Pfam" id="PF10396">
    <property type="entry name" value="TrmE_N"/>
    <property type="match status" value="1"/>
</dbReference>
<evidence type="ECO:0000256" key="11">
    <source>
        <dbReference type="RuleBase" id="RU003313"/>
    </source>
</evidence>
<evidence type="ECO:0000256" key="5">
    <source>
        <dbReference type="ARBA" id="ARBA00022741"/>
    </source>
</evidence>
<dbReference type="Gene3D" id="1.20.120.430">
    <property type="entry name" value="tRNA modification GTPase MnmE domain 2"/>
    <property type="match status" value="1"/>
</dbReference>
<keyword evidence="6 10" id="KW-0378">Hydrolase</keyword>
<dbReference type="AlphaFoldDB" id="A0A9X1VAS3"/>
<comment type="caution">
    <text evidence="10">Lacks conserved residue(s) required for the propagation of feature annotation.</text>
</comment>
<dbReference type="Gene3D" id="3.40.50.300">
    <property type="entry name" value="P-loop containing nucleotide triphosphate hydrolases"/>
    <property type="match status" value="1"/>
</dbReference>
<evidence type="ECO:0000256" key="8">
    <source>
        <dbReference type="ARBA" id="ARBA00022958"/>
    </source>
</evidence>
<dbReference type="GO" id="GO:0030488">
    <property type="term" value="P:tRNA methylation"/>
    <property type="evidence" value="ECO:0007669"/>
    <property type="project" value="TreeGrafter"/>
</dbReference>
<dbReference type="CDD" id="cd04164">
    <property type="entry name" value="trmE"/>
    <property type="match status" value="1"/>
</dbReference>
<evidence type="ECO:0000259" key="12">
    <source>
        <dbReference type="PROSITE" id="PS51709"/>
    </source>
</evidence>
<keyword evidence="4 10" id="KW-0479">Metal-binding</keyword>
<evidence type="ECO:0000256" key="6">
    <source>
        <dbReference type="ARBA" id="ARBA00022801"/>
    </source>
</evidence>
<evidence type="ECO:0000256" key="9">
    <source>
        <dbReference type="ARBA" id="ARBA00023134"/>
    </source>
</evidence>
<comment type="subcellular location">
    <subcellularLocation>
        <location evidence="10">Cytoplasm</location>
    </subcellularLocation>
</comment>
<dbReference type="InterPro" id="IPR018948">
    <property type="entry name" value="GTP-bd_TrmE_N"/>
</dbReference>
<feature type="binding site" evidence="10">
    <location>
        <position position="23"/>
    </location>
    <ligand>
        <name>(6S)-5-formyl-5,6,7,8-tetrahydrofolate</name>
        <dbReference type="ChEBI" id="CHEBI:57457"/>
    </ligand>
</feature>
<dbReference type="NCBIfam" id="TIGR00450">
    <property type="entry name" value="mnmE_trmE_thdF"/>
    <property type="match status" value="1"/>
</dbReference>
<feature type="domain" description="TrmE-type G" evidence="12">
    <location>
        <begin position="221"/>
        <end position="380"/>
    </location>
</feature>
<dbReference type="Proteomes" id="UP001139263">
    <property type="component" value="Unassembled WGS sequence"/>
</dbReference>
<dbReference type="Pfam" id="PF12631">
    <property type="entry name" value="MnmE_helical"/>
    <property type="match status" value="1"/>
</dbReference>
<feature type="binding site" evidence="10">
    <location>
        <begin position="275"/>
        <end position="278"/>
    </location>
    <ligand>
        <name>GTP</name>
        <dbReference type="ChEBI" id="CHEBI:37565"/>
    </ligand>
</feature>
<dbReference type="NCBIfam" id="TIGR00231">
    <property type="entry name" value="small_GTP"/>
    <property type="match status" value="1"/>
</dbReference>
<comment type="cofactor">
    <cofactor evidence="10">
        <name>K(+)</name>
        <dbReference type="ChEBI" id="CHEBI:29103"/>
    </cofactor>
    <text evidence="10">Binds 1 potassium ion per subunit.</text>
</comment>
<comment type="function">
    <text evidence="10">Exhibits a very high intrinsic GTPase hydrolysis rate. Involved in the addition of a carboxymethylaminomethyl (cmnm) group at the wobble position (U34) of certain tRNAs, forming tRNA-cmnm(5)s(2)U34.</text>
</comment>
<keyword evidence="9 10" id="KW-0342">GTP-binding</keyword>
<dbReference type="PROSITE" id="PS51709">
    <property type="entry name" value="G_TRME"/>
    <property type="match status" value="1"/>
</dbReference>
<dbReference type="SUPFAM" id="SSF52540">
    <property type="entry name" value="P-loop containing nucleoside triphosphate hydrolases"/>
    <property type="match status" value="1"/>
</dbReference>
<evidence type="ECO:0000256" key="1">
    <source>
        <dbReference type="ARBA" id="ARBA00011043"/>
    </source>
</evidence>
<feature type="binding site" evidence="10">
    <location>
        <position position="86"/>
    </location>
    <ligand>
        <name>(6S)-5-formyl-5,6,7,8-tetrahydrofolate</name>
        <dbReference type="ChEBI" id="CHEBI:57457"/>
    </ligand>
</feature>
<feature type="binding site" evidence="10">
    <location>
        <begin position="231"/>
        <end position="236"/>
    </location>
    <ligand>
        <name>GTP</name>
        <dbReference type="ChEBI" id="CHEBI:37565"/>
    </ligand>
</feature>
<keyword evidence="14" id="KW-1185">Reference proteome</keyword>
<feature type="binding site" evidence="10">
    <location>
        <begin position="250"/>
        <end position="256"/>
    </location>
    <ligand>
        <name>GTP</name>
        <dbReference type="ChEBI" id="CHEBI:37565"/>
    </ligand>
</feature>
<dbReference type="InterPro" id="IPR004520">
    <property type="entry name" value="GTPase_MnmE"/>
</dbReference>
<feature type="binding site" evidence="10">
    <location>
        <position position="459"/>
    </location>
    <ligand>
        <name>(6S)-5-formyl-5,6,7,8-tetrahydrofolate</name>
        <dbReference type="ChEBI" id="CHEBI:57457"/>
    </ligand>
</feature>
<evidence type="ECO:0000313" key="13">
    <source>
        <dbReference type="EMBL" id="MCI0183283.1"/>
    </source>
</evidence>
<keyword evidence="8 10" id="KW-0630">Potassium</keyword>
<feature type="binding site" evidence="10">
    <location>
        <position position="252"/>
    </location>
    <ligand>
        <name>K(+)</name>
        <dbReference type="ChEBI" id="CHEBI:29103"/>
    </ligand>
</feature>
<dbReference type="CDD" id="cd14858">
    <property type="entry name" value="TrmE_N"/>
    <property type="match status" value="1"/>
</dbReference>
<dbReference type="FunFam" id="3.30.1360.120:FF:000003">
    <property type="entry name" value="tRNA modification GTPase MnmE"/>
    <property type="match status" value="1"/>
</dbReference>
<dbReference type="EMBL" id="JALBUF010000004">
    <property type="protein sequence ID" value="MCI0183283.1"/>
    <property type="molecule type" value="Genomic_DNA"/>
</dbReference>
<evidence type="ECO:0000256" key="3">
    <source>
        <dbReference type="ARBA" id="ARBA00022694"/>
    </source>
</evidence>
<evidence type="ECO:0000256" key="4">
    <source>
        <dbReference type="ARBA" id="ARBA00022723"/>
    </source>
</evidence>
<dbReference type="SUPFAM" id="SSF116878">
    <property type="entry name" value="TrmE connector domain"/>
    <property type="match status" value="1"/>
</dbReference>
<keyword evidence="2 10" id="KW-0963">Cytoplasm</keyword>
<dbReference type="GO" id="GO:0002098">
    <property type="term" value="P:tRNA wobble uridine modification"/>
    <property type="evidence" value="ECO:0007669"/>
    <property type="project" value="TreeGrafter"/>
</dbReference>
<dbReference type="InterPro" id="IPR031168">
    <property type="entry name" value="G_TrmE"/>
</dbReference>
<dbReference type="Gene3D" id="3.30.1360.120">
    <property type="entry name" value="Probable tRNA modification gtpase trme, domain 1"/>
    <property type="match status" value="1"/>
</dbReference>
<evidence type="ECO:0000256" key="2">
    <source>
        <dbReference type="ARBA" id="ARBA00022490"/>
    </source>
</evidence>
<dbReference type="EC" id="3.6.-.-" evidence="10"/>
<comment type="caution">
    <text evidence="13">The sequence shown here is derived from an EMBL/GenBank/DDBJ whole genome shotgun (WGS) entry which is preliminary data.</text>
</comment>
<dbReference type="FunFam" id="3.40.50.300:FF:000494">
    <property type="entry name" value="tRNA modification GTPase MnmE"/>
    <property type="match status" value="1"/>
</dbReference>
<dbReference type="InterPro" id="IPR027417">
    <property type="entry name" value="P-loop_NTPase"/>
</dbReference>
<feature type="binding site" evidence="10">
    <location>
        <position position="255"/>
    </location>
    <ligand>
        <name>K(+)</name>
        <dbReference type="ChEBI" id="CHEBI:29103"/>
    </ligand>
</feature>
<gene>
    <name evidence="10 13" type="primary">mnmE</name>
    <name evidence="10" type="synonym">trmE</name>
    <name evidence="13" type="ORF">MM817_01556</name>
</gene>
<name>A0A9X1VAS3_9BACL</name>
<sequence length="459" mass="50930">MDGEDTIAAIATALGESSIAVIRISGRHSIAVVDRLFEGKQSLSRVKTHTIHYGFIVSLEERVKLDEVLVSVMRGPRTYTTEDVVEISTHGGTQNAQMVLLELLRAGARLASPGEFTKRAFLGGRIDLSQAEGVMELIGAHTVMASQAALLQVEGSLSRQVRELRDELLQLMAHVEVTIDYPEHDEEDITTQRVYDGCIEVLDDVQSILYAANQGKILRDGVHVAIVGRPNVGKSTLLNQLVRKERAIVTDIPGTTRDILDEFIQIDGVPMHILDTAGIRDTDDVVEKLGVDRSKRAIEQADLLLIVIDSSRELSIEDCELLDIGKEYASLVVLSKQDLPQVIVSEQLLDRFPWCTYVPFSIKDKKFLPQLEQAVIKKVFSGDLKPRDATFIANARHIRLLEECKLLLEQVLLSVTEGQTLDLVAVDLHQAWVTLGEVIGETPRDDLLDQIFTQFCLGK</sequence>
<dbReference type="Pfam" id="PF01926">
    <property type="entry name" value="MMR_HSR1"/>
    <property type="match status" value="1"/>
</dbReference>
<dbReference type="GO" id="GO:0003924">
    <property type="term" value="F:GTPase activity"/>
    <property type="evidence" value="ECO:0007669"/>
    <property type="project" value="UniProtKB-UniRule"/>
</dbReference>
<dbReference type="GO" id="GO:0046872">
    <property type="term" value="F:metal ion binding"/>
    <property type="evidence" value="ECO:0007669"/>
    <property type="project" value="UniProtKB-KW"/>
</dbReference>
<dbReference type="InterPro" id="IPR027368">
    <property type="entry name" value="MnmE_dom2"/>
</dbReference>
<dbReference type="RefSeq" id="WP_241713356.1">
    <property type="nucleotide sequence ID" value="NZ_JALBUF010000004.1"/>
</dbReference>
<feature type="binding site" evidence="10">
    <location>
        <position position="125"/>
    </location>
    <ligand>
        <name>(6S)-5-formyl-5,6,7,8-tetrahydrofolate</name>
        <dbReference type="ChEBI" id="CHEBI:57457"/>
    </ligand>
</feature>
<feature type="binding site" evidence="10">
    <location>
        <position position="256"/>
    </location>
    <ligand>
        <name>Mg(2+)</name>
        <dbReference type="ChEBI" id="CHEBI:18420"/>
    </ligand>
</feature>
<comment type="subunit">
    <text evidence="10">Homodimer. Heterotetramer of two MnmE and two MnmG subunits.</text>
</comment>
<keyword evidence="7 10" id="KW-0460">Magnesium</keyword>
<accession>A0A9X1VAS3</accession>
<reference evidence="13" key="1">
    <citation type="submission" date="2022-03" db="EMBL/GenBank/DDBJ databases">
        <title>Draft Genome Sequence of Firmicute Strain S0AB, a Heterotrophic Iron/Sulfur-Oxidizing Extreme Acidophile.</title>
        <authorList>
            <person name="Vergara E."/>
            <person name="Pakostova E."/>
            <person name="Johnson D.B."/>
            <person name="Holmes D.S."/>
        </authorList>
    </citation>
    <scope>NUCLEOTIDE SEQUENCE</scope>
    <source>
        <strain evidence="13">S0AB</strain>
    </source>
</reference>
<keyword evidence="5 10" id="KW-0547">Nucleotide-binding</keyword>
<dbReference type="InterPro" id="IPR006073">
    <property type="entry name" value="GTP-bd"/>
</dbReference>
<dbReference type="InterPro" id="IPR005225">
    <property type="entry name" value="Small_GTP-bd"/>
</dbReference>